<dbReference type="Proteomes" id="UP001066276">
    <property type="component" value="Chromosome 11"/>
</dbReference>
<name>A0AAV7LRX7_PLEWA</name>
<feature type="region of interest" description="Disordered" evidence="1">
    <location>
        <begin position="118"/>
        <end position="138"/>
    </location>
</feature>
<sequence>MKTLAGGGACQCVCGAFLLCVFLFFGGAGRGGASRAAAAVALGLRITVRSSRPLHVSRCARQGRDTPAPANACTAGDGESRCLMAVTYRPLSRRVAWSRTSPVSLGTAVRGGELWSGTAGAQKETGAGGSSADLPGDGEEALQDAVELRRSGAGCTAHLIGEGGT</sequence>
<evidence type="ECO:0000256" key="1">
    <source>
        <dbReference type="SAM" id="MobiDB-lite"/>
    </source>
</evidence>
<accession>A0AAV7LRX7</accession>
<organism evidence="2 3">
    <name type="scientific">Pleurodeles waltl</name>
    <name type="common">Iberian ribbed newt</name>
    <dbReference type="NCBI Taxonomy" id="8319"/>
    <lineage>
        <taxon>Eukaryota</taxon>
        <taxon>Metazoa</taxon>
        <taxon>Chordata</taxon>
        <taxon>Craniata</taxon>
        <taxon>Vertebrata</taxon>
        <taxon>Euteleostomi</taxon>
        <taxon>Amphibia</taxon>
        <taxon>Batrachia</taxon>
        <taxon>Caudata</taxon>
        <taxon>Salamandroidea</taxon>
        <taxon>Salamandridae</taxon>
        <taxon>Pleurodelinae</taxon>
        <taxon>Pleurodeles</taxon>
    </lineage>
</organism>
<dbReference type="EMBL" id="JANPWB010000015">
    <property type="protein sequence ID" value="KAJ1093310.1"/>
    <property type="molecule type" value="Genomic_DNA"/>
</dbReference>
<comment type="caution">
    <text evidence="2">The sequence shown here is derived from an EMBL/GenBank/DDBJ whole genome shotgun (WGS) entry which is preliminary data.</text>
</comment>
<evidence type="ECO:0000313" key="2">
    <source>
        <dbReference type="EMBL" id="KAJ1093310.1"/>
    </source>
</evidence>
<evidence type="ECO:0000313" key="3">
    <source>
        <dbReference type="Proteomes" id="UP001066276"/>
    </source>
</evidence>
<keyword evidence="3" id="KW-1185">Reference proteome</keyword>
<protein>
    <recommendedName>
        <fullName evidence="4">Secreted protein</fullName>
    </recommendedName>
</protein>
<dbReference type="AlphaFoldDB" id="A0AAV7LRX7"/>
<reference evidence="2" key="1">
    <citation type="journal article" date="2022" name="bioRxiv">
        <title>Sequencing and chromosome-scale assembly of the giantPleurodeles waltlgenome.</title>
        <authorList>
            <person name="Brown T."/>
            <person name="Elewa A."/>
            <person name="Iarovenko S."/>
            <person name="Subramanian E."/>
            <person name="Araus A.J."/>
            <person name="Petzold A."/>
            <person name="Susuki M."/>
            <person name="Suzuki K.-i.T."/>
            <person name="Hayashi T."/>
            <person name="Toyoda A."/>
            <person name="Oliveira C."/>
            <person name="Osipova E."/>
            <person name="Leigh N.D."/>
            <person name="Simon A."/>
            <person name="Yun M.H."/>
        </authorList>
    </citation>
    <scope>NUCLEOTIDE SEQUENCE</scope>
    <source>
        <strain evidence="2">20211129_DDA</strain>
        <tissue evidence="2">Liver</tissue>
    </source>
</reference>
<proteinExistence type="predicted"/>
<evidence type="ECO:0008006" key="4">
    <source>
        <dbReference type="Google" id="ProtNLM"/>
    </source>
</evidence>
<gene>
    <name evidence="2" type="ORF">NDU88_006415</name>
</gene>